<feature type="region of interest" description="Disordered" evidence="1">
    <location>
        <begin position="130"/>
        <end position="149"/>
    </location>
</feature>
<reference evidence="2 3" key="1">
    <citation type="journal article" date="2023" name="G3 (Bethesda)">
        <title>A chromosome-length genome assembly and annotation of blackberry (Rubus argutus, cv. 'Hillquist').</title>
        <authorList>
            <person name="Bruna T."/>
            <person name="Aryal R."/>
            <person name="Dudchenko O."/>
            <person name="Sargent D.J."/>
            <person name="Mead D."/>
            <person name="Buti M."/>
            <person name="Cavallini A."/>
            <person name="Hytonen T."/>
            <person name="Andres J."/>
            <person name="Pham M."/>
            <person name="Weisz D."/>
            <person name="Mascagni F."/>
            <person name="Usai G."/>
            <person name="Natali L."/>
            <person name="Bassil N."/>
            <person name="Fernandez G.E."/>
            <person name="Lomsadze A."/>
            <person name="Armour M."/>
            <person name="Olukolu B."/>
            <person name="Poorten T."/>
            <person name="Britton C."/>
            <person name="Davik J."/>
            <person name="Ashrafi H."/>
            <person name="Aiden E.L."/>
            <person name="Borodovsky M."/>
            <person name="Worthington M."/>
        </authorList>
    </citation>
    <scope>NUCLEOTIDE SEQUENCE [LARGE SCALE GENOMIC DNA]</scope>
    <source>
        <strain evidence="2">PI 553951</strain>
    </source>
</reference>
<feature type="region of interest" description="Disordered" evidence="1">
    <location>
        <begin position="25"/>
        <end position="76"/>
    </location>
</feature>
<gene>
    <name evidence="2" type="ORF">M0R45_018217</name>
</gene>
<dbReference type="Proteomes" id="UP001457282">
    <property type="component" value="Unassembled WGS sequence"/>
</dbReference>
<keyword evidence="3" id="KW-1185">Reference proteome</keyword>
<accession>A0AAW1X4I1</accession>
<organism evidence="2 3">
    <name type="scientific">Rubus argutus</name>
    <name type="common">Southern blackberry</name>
    <dbReference type="NCBI Taxonomy" id="59490"/>
    <lineage>
        <taxon>Eukaryota</taxon>
        <taxon>Viridiplantae</taxon>
        <taxon>Streptophyta</taxon>
        <taxon>Embryophyta</taxon>
        <taxon>Tracheophyta</taxon>
        <taxon>Spermatophyta</taxon>
        <taxon>Magnoliopsida</taxon>
        <taxon>eudicotyledons</taxon>
        <taxon>Gunneridae</taxon>
        <taxon>Pentapetalae</taxon>
        <taxon>rosids</taxon>
        <taxon>fabids</taxon>
        <taxon>Rosales</taxon>
        <taxon>Rosaceae</taxon>
        <taxon>Rosoideae</taxon>
        <taxon>Rosoideae incertae sedis</taxon>
        <taxon>Rubus</taxon>
    </lineage>
</organism>
<evidence type="ECO:0000313" key="2">
    <source>
        <dbReference type="EMBL" id="KAK9930914.1"/>
    </source>
</evidence>
<evidence type="ECO:0000256" key="1">
    <source>
        <dbReference type="SAM" id="MobiDB-lite"/>
    </source>
</evidence>
<comment type="caution">
    <text evidence="2">The sequence shown here is derived from an EMBL/GenBank/DDBJ whole genome shotgun (WGS) entry which is preliminary data.</text>
</comment>
<protein>
    <submittedName>
        <fullName evidence="2">Uncharacterized protein</fullName>
    </submittedName>
</protein>
<feature type="compositionally biased region" description="Acidic residues" evidence="1">
    <location>
        <begin position="40"/>
        <end position="50"/>
    </location>
</feature>
<sequence length="178" mass="19962">MRHMILAIIQQRARESGLLVDLFSDDDDDETLQPQQANSDDNEILVDSDVYDLLPHDNESKDDETPQFGSQPKFDDDETLVDSVVLDLFYNDNNDKTPKFGPEPLLQQFKFDDETLEDCGAVDNLRLGALPPPQPAVSSTTKDEPQEISDSILEEKCSLISKFGNYLQGDDLLAKKLA</sequence>
<evidence type="ECO:0000313" key="3">
    <source>
        <dbReference type="Proteomes" id="UP001457282"/>
    </source>
</evidence>
<dbReference type="EMBL" id="JBEDUW010000004">
    <property type="protein sequence ID" value="KAK9930914.1"/>
    <property type="molecule type" value="Genomic_DNA"/>
</dbReference>
<dbReference type="AlphaFoldDB" id="A0AAW1X4I1"/>
<proteinExistence type="predicted"/>
<name>A0AAW1X4I1_RUBAR</name>